<feature type="signal peptide" evidence="1">
    <location>
        <begin position="1"/>
        <end position="19"/>
    </location>
</feature>
<evidence type="ECO:0000256" key="1">
    <source>
        <dbReference type="SAM" id="SignalP"/>
    </source>
</evidence>
<dbReference type="Proteomes" id="UP001143349">
    <property type="component" value="Unassembled WGS sequence"/>
</dbReference>
<organism evidence="3 4">
    <name type="scientific">Paracoccus kondratievae</name>
    <dbReference type="NCBI Taxonomy" id="135740"/>
    <lineage>
        <taxon>Bacteria</taxon>
        <taxon>Pseudomonadati</taxon>
        <taxon>Pseudomonadota</taxon>
        <taxon>Alphaproteobacteria</taxon>
        <taxon>Rhodobacterales</taxon>
        <taxon>Paracoccaceae</taxon>
        <taxon>Paracoccus</taxon>
    </lineage>
</organism>
<name>A0AAD3RTZ7_9RHOB</name>
<evidence type="ECO:0000313" key="3">
    <source>
        <dbReference type="EMBL" id="GLK64169.1"/>
    </source>
</evidence>
<sequence length="85" mass="9448">MRFIAMTAVLTALAFPVMADGDCKVPVAQRRTVEELKSSLTAKGWVVHNVTLDDGCYEVYGKDETGQRVQIVFHPASFAELRMDD</sequence>
<proteinExistence type="predicted"/>
<keyword evidence="1" id="KW-0732">Signal</keyword>
<dbReference type="RefSeq" id="WP_010398791.1">
    <property type="nucleotide sequence ID" value="NZ_BSFH01000025.1"/>
</dbReference>
<keyword evidence="4" id="KW-1185">Reference proteome</keyword>
<dbReference type="EMBL" id="BSFH01000025">
    <property type="protein sequence ID" value="GLK64169.1"/>
    <property type="molecule type" value="Genomic_DNA"/>
</dbReference>
<dbReference type="Pfam" id="PF13670">
    <property type="entry name" value="PepSY_2"/>
    <property type="match status" value="1"/>
</dbReference>
<comment type="caution">
    <text evidence="3">The sequence shown here is derived from an EMBL/GenBank/DDBJ whole genome shotgun (WGS) entry which is preliminary data.</text>
</comment>
<dbReference type="AlphaFoldDB" id="A0AAD3RTZ7"/>
<evidence type="ECO:0000259" key="2">
    <source>
        <dbReference type="Pfam" id="PF13670"/>
    </source>
</evidence>
<dbReference type="InterPro" id="IPR025711">
    <property type="entry name" value="PepSY"/>
</dbReference>
<feature type="chain" id="PRO_5042007118" description="PepSY domain-containing protein" evidence="1">
    <location>
        <begin position="20"/>
        <end position="85"/>
    </location>
</feature>
<protein>
    <recommendedName>
        <fullName evidence="2">PepSY domain-containing protein</fullName>
    </recommendedName>
</protein>
<feature type="domain" description="PepSY" evidence="2">
    <location>
        <begin position="4"/>
        <end position="78"/>
    </location>
</feature>
<reference evidence="3" key="1">
    <citation type="journal article" date="2014" name="Int. J. Syst. Evol. Microbiol.">
        <title>Complete genome sequence of Corynebacterium casei LMG S-19264T (=DSM 44701T), isolated from a smear-ripened cheese.</title>
        <authorList>
            <consortium name="US DOE Joint Genome Institute (JGI-PGF)"/>
            <person name="Walter F."/>
            <person name="Albersmeier A."/>
            <person name="Kalinowski J."/>
            <person name="Ruckert C."/>
        </authorList>
    </citation>
    <scope>NUCLEOTIDE SEQUENCE</scope>
    <source>
        <strain evidence="3">VKM B-2222</strain>
    </source>
</reference>
<reference evidence="3" key="2">
    <citation type="submission" date="2023-01" db="EMBL/GenBank/DDBJ databases">
        <authorList>
            <person name="Sun Q."/>
            <person name="Evtushenko L."/>
        </authorList>
    </citation>
    <scope>NUCLEOTIDE SEQUENCE</scope>
    <source>
        <strain evidence="3">VKM B-2222</strain>
    </source>
</reference>
<accession>A0AAD3RTZ7</accession>
<evidence type="ECO:0000313" key="4">
    <source>
        <dbReference type="Proteomes" id="UP001143349"/>
    </source>
</evidence>
<gene>
    <name evidence="3" type="ORF">GCM10017635_16400</name>
</gene>